<dbReference type="EMBL" id="PFAP01000031">
    <property type="protein sequence ID" value="PIR93895.1"/>
    <property type="molecule type" value="Genomic_DNA"/>
</dbReference>
<dbReference type="Proteomes" id="UP000229901">
    <property type="component" value="Unassembled WGS sequence"/>
</dbReference>
<comment type="caution">
    <text evidence="1">The sequence shown here is derived from an EMBL/GenBank/DDBJ whole genome shotgun (WGS) entry which is preliminary data.</text>
</comment>
<proteinExistence type="predicted"/>
<accession>A0A2H0V4A8</accession>
<name>A0A2H0V4A8_9BACT</name>
<protein>
    <submittedName>
        <fullName evidence="1">Uncharacterized protein</fullName>
    </submittedName>
</protein>
<dbReference type="AlphaFoldDB" id="A0A2H0V4A8"/>
<reference evidence="2" key="1">
    <citation type="submission" date="2017-09" db="EMBL/GenBank/DDBJ databases">
        <title>Depth-based differentiation of microbial function through sediment-hosted aquifers and enrichment of novel symbionts in the deep terrestrial subsurface.</title>
        <authorList>
            <person name="Probst A.J."/>
            <person name="Ladd B."/>
            <person name="Jarett J.K."/>
            <person name="Geller-Mcgrath D.E."/>
            <person name="Sieber C.M.K."/>
            <person name="Emerson J.B."/>
            <person name="Anantharaman K."/>
            <person name="Thomas B.C."/>
            <person name="Malmstrom R."/>
            <person name="Stieglmeier M."/>
            <person name="Klingl A."/>
            <person name="Woyke T."/>
            <person name="Ryan C.M."/>
            <person name="Banfield J.F."/>
        </authorList>
    </citation>
    <scope>NUCLEOTIDE SEQUENCE [LARGE SCALE GENOMIC DNA]</scope>
</reference>
<gene>
    <name evidence="1" type="ORF">COT97_04185</name>
</gene>
<organism evidence="1 2">
    <name type="scientific">Candidatus Falkowbacteria bacterium CG10_big_fil_rev_8_21_14_0_10_39_11</name>
    <dbReference type="NCBI Taxonomy" id="1974565"/>
    <lineage>
        <taxon>Bacteria</taxon>
        <taxon>Candidatus Falkowiibacteriota</taxon>
    </lineage>
</organism>
<evidence type="ECO:0000313" key="1">
    <source>
        <dbReference type="EMBL" id="PIR93895.1"/>
    </source>
</evidence>
<sequence length="96" mass="10651">MADQESVNYPILREFGLSPAHGSDISLLYERPNGSVGLVVVPWNRISDGTIQFIDASEGPSRIEFKTKSKMFGHGGKRVLHRVYLQRRFSASETGG</sequence>
<evidence type="ECO:0000313" key="2">
    <source>
        <dbReference type="Proteomes" id="UP000229901"/>
    </source>
</evidence>